<reference evidence="9 10" key="1">
    <citation type="submission" date="2018-07" db="EMBL/GenBank/DDBJ databases">
        <title>Motiliproteus coralliicola sp. nov., a bacterium isolated from Coral.</title>
        <authorList>
            <person name="Wang G."/>
        </authorList>
    </citation>
    <scope>NUCLEOTIDE SEQUENCE [LARGE SCALE GENOMIC DNA]</scope>
    <source>
        <strain evidence="9 10">C34</strain>
    </source>
</reference>
<evidence type="ECO:0000256" key="8">
    <source>
        <dbReference type="RuleBase" id="RU363041"/>
    </source>
</evidence>
<keyword evidence="7 8" id="KW-0472">Membrane</keyword>
<evidence type="ECO:0000256" key="2">
    <source>
        <dbReference type="ARBA" id="ARBA00009142"/>
    </source>
</evidence>
<evidence type="ECO:0000313" key="10">
    <source>
        <dbReference type="Proteomes" id="UP000253769"/>
    </source>
</evidence>
<name>A0A369W8X1_9GAMM</name>
<dbReference type="Proteomes" id="UP000253769">
    <property type="component" value="Unassembled WGS sequence"/>
</dbReference>
<dbReference type="PANTHER" id="PTHR30269:SF0">
    <property type="entry name" value="MEMBRANE TRANSPORTER PROTEIN YFCA-RELATED"/>
    <property type="match status" value="1"/>
</dbReference>
<proteinExistence type="inferred from homology"/>
<dbReference type="AlphaFoldDB" id="A0A369W8X1"/>
<evidence type="ECO:0000256" key="7">
    <source>
        <dbReference type="ARBA" id="ARBA00023136"/>
    </source>
</evidence>
<feature type="transmembrane region" description="Helical" evidence="8">
    <location>
        <begin position="7"/>
        <end position="36"/>
    </location>
</feature>
<feature type="transmembrane region" description="Helical" evidence="8">
    <location>
        <begin position="140"/>
        <end position="165"/>
    </location>
</feature>
<feature type="transmembrane region" description="Helical" evidence="8">
    <location>
        <begin position="99"/>
        <end position="119"/>
    </location>
</feature>
<keyword evidence="10" id="KW-1185">Reference proteome</keyword>
<dbReference type="Pfam" id="PF01925">
    <property type="entry name" value="TauE"/>
    <property type="match status" value="1"/>
</dbReference>
<evidence type="ECO:0000256" key="5">
    <source>
        <dbReference type="ARBA" id="ARBA00022692"/>
    </source>
</evidence>
<dbReference type="RefSeq" id="WP_114697018.1">
    <property type="nucleotide sequence ID" value="NZ_QQOH01000005.1"/>
</dbReference>
<comment type="subcellular location">
    <subcellularLocation>
        <location evidence="1 8">Cell membrane</location>
        <topology evidence="1 8">Multi-pass membrane protein</topology>
    </subcellularLocation>
</comment>
<evidence type="ECO:0000256" key="6">
    <source>
        <dbReference type="ARBA" id="ARBA00022989"/>
    </source>
</evidence>
<sequence>MELPILIAIAFVAGFISSIAGAGGLITVPALLWFGIPPLPTLAVNKFQSIFGTLSSTLNYYRKGFIDFRRLRRGLVCALVGSVAGAQCVQWLGNQQMELIIPWLLLLLAGYTLFTPRLSDEDAKPRLTPLQFDLIACTGLGFYGGFFGPGMGSLFALALIGLMGLNARSATAHAKPLVLISNASAALIFIGNGQLIWELAIGMAVAQAIGARIGSNMVISQGAKLVKPVLILALLAVAVKMLLTS</sequence>
<accession>A0A369W8X1</accession>
<comment type="similarity">
    <text evidence="2 8">Belongs to the 4-toluene sulfonate uptake permease (TSUP) (TC 2.A.102) family.</text>
</comment>
<evidence type="ECO:0000256" key="3">
    <source>
        <dbReference type="ARBA" id="ARBA00022448"/>
    </source>
</evidence>
<comment type="caution">
    <text evidence="9">The sequence shown here is derived from an EMBL/GenBank/DDBJ whole genome shotgun (WGS) entry which is preliminary data.</text>
</comment>
<dbReference type="GO" id="GO:0005886">
    <property type="term" value="C:plasma membrane"/>
    <property type="evidence" value="ECO:0007669"/>
    <property type="project" value="UniProtKB-SubCell"/>
</dbReference>
<dbReference type="OrthoDB" id="554695at2"/>
<organism evidence="9 10">
    <name type="scientific">Motiliproteus coralliicola</name>
    <dbReference type="NCBI Taxonomy" id="2283196"/>
    <lineage>
        <taxon>Bacteria</taxon>
        <taxon>Pseudomonadati</taxon>
        <taxon>Pseudomonadota</taxon>
        <taxon>Gammaproteobacteria</taxon>
        <taxon>Oceanospirillales</taxon>
        <taxon>Oceanospirillaceae</taxon>
        <taxon>Motiliproteus</taxon>
    </lineage>
</organism>
<keyword evidence="4 8" id="KW-1003">Cell membrane</keyword>
<keyword evidence="3" id="KW-0813">Transport</keyword>
<keyword evidence="5 8" id="KW-0812">Transmembrane</keyword>
<feature type="transmembrane region" description="Helical" evidence="8">
    <location>
        <begin position="185"/>
        <end position="205"/>
    </location>
</feature>
<keyword evidence="6 8" id="KW-1133">Transmembrane helix</keyword>
<evidence type="ECO:0000256" key="4">
    <source>
        <dbReference type="ARBA" id="ARBA00022475"/>
    </source>
</evidence>
<gene>
    <name evidence="9" type="ORF">DV711_17485</name>
</gene>
<protein>
    <recommendedName>
        <fullName evidence="8">Probable membrane transporter protein</fullName>
    </recommendedName>
</protein>
<dbReference type="InterPro" id="IPR052017">
    <property type="entry name" value="TSUP"/>
</dbReference>
<evidence type="ECO:0000313" key="9">
    <source>
        <dbReference type="EMBL" id="RDE18440.1"/>
    </source>
</evidence>
<feature type="transmembrane region" description="Helical" evidence="8">
    <location>
        <begin position="225"/>
        <end position="243"/>
    </location>
</feature>
<dbReference type="InterPro" id="IPR002781">
    <property type="entry name" value="TM_pro_TauE-like"/>
</dbReference>
<evidence type="ECO:0000256" key="1">
    <source>
        <dbReference type="ARBA" id="ARBA00004651"/>
    </source>
</evidence>
<dbReference type="EMBL" id="QQOH01000005">
    <property type="protein sequence ID" value="RDE18440.1"/>
    <property type="molecule type" value="Genomic_DNA"/>
</dbReference>
<dbReference type="PANTHER" id="PTHR30269">
    <property type="entry name" value="TRANSMEMBRANE PROTEIN YFCA"/>
    <property type="match status" value="1"/>
</dbReference>